<organism evidence="13 14">
    <name type="scientific">Dimorphilus gyrociliatus</name>
    <dbReference type="NCBI Taxonomy" id="2664684"/>
    <lineage>
        <taxon>Eukaryota</taxon>
        <taxon>Metazoa</taxon>
        <taxon>Spiralia</taxon>
        <taxon>Lophotrochozoa</taxon>
        <taxon>Annelida</taxon>
        <taxon>Polychaeta</taxon>
        <taxon>Polychaeta incertae sedis</taxon>
        <taxon>Dinophilidae</taxon>
        <taxon>Dimorphilus</taxon>
    </lineage>
</organism>
<evidence type="ECO:0000256" key="4">
    <source>
        <dbReference type="ARBA" id="ARBA00007434"/>
    </source>
</evidence>
<evidence type="ECO:0000259" key="12">
    <source>
        <dbReference type="PROSITE" id="PS51698"/>
    </source>
</evidence>
<evidence type="ECO:0000256" key="5">
    <source>
        <dbReference type="ARBA" id="ARBA00012483"/>
    </source>
</evidence>
<dbReference type="OrthoDB" id="20295at2759"/>
<dbReference type="GO" id="GO:0006511">
    <property type="term" value="P:ubiquitin-dependent protein catabolic process"/>
    <property type="evidence" value="ECO:0007669"/>
    <property type="project" value="InterPro"/>
</dbReference>
<dbReference type="SUPFAM" id="SSF57850">
    <property type="entry name" value="RING/U-box"/>
    <property type="match status" value="1"/>
</dbReference>
<keyword evidence="7" id="KW-0808">Transferase</keyword>
<sequence>MSQNPFALLFQDNNSSSVKPDVKTQAKEKQDINDILEEIFLFTLESNHEGDTTKAPRVYLADFHSQLNQTWLDLECLAQAVCERIMLNDPKQFLTGKGHNEAAEGARIRYLVQCFIRFRGCKQRIINGELKEKCQNAIVKNSVLVLQQPELFPDNVDLNTLYNLFLEYREKDIGSFSEFINLIAADIAPSDEGKSISEIFSPMLNICHRDLKRIDAIGHPDIMKHLELLELFVSDSNLATVFLDHLFSMIRKIGSNVPGSAYAENAFGALLSIGCIPTALLPGQHYHFFDKPSRMSRQEQESIEGNIHRFMDTLQDRMYTIVYKILKVNLSCKRQFLKWIGECIFANKGRQQTWTQLQGPLNMLQPQYVNHAFFLNLGAIMLRLCQPFANPSSPKLDSINVDYCLFSTKDLNRREDVNCVGLKDETCLQPKSDDFKYPEGKEPMNFITECFFLTHQILRVGFYAVNENLIALNQDMHRMQGTFNDIRAQGGENTERGKKIYEFMESKMTTYLCVKAAMCHPSSLESNLQLQIATSYFLCKLKDNEVVLSTIPEFLAQNVVELIIAIHRFKIDNINSPLNSNHLLSFIFDFMAYPSRLRNPHSRANMAEALESFIPNLDPDQREFNSTIDFDKHPRNNELIESIIAVFVSIEETGMGVEFEQKFTYRRPMYKILKYALAIEKHRQEAVKLSNVALRIVEAQDPPLFLRFINLLVNDAIFLLDEALGFMKEIKSLEEKKDSPEWANMNPDEKRELQQTLNTSGRLARFHNVMASATIDALQALTKCAPRIFTHNIMKDRISAMLNYFLLNLVGSKRKQFKTKDLSAYEFKPSEILIDICRIYLNLSQSEEFCLAVIKDERSFSVNLFQEAEATLKRIGPCTAETEQFSEMTRKILAQNTNIDDDESIVNEAPEEFLDPIMGTLMTDPVLLPTSGNIVDKTTIARHILSDQTDPFNRLPLSMKMLEPQADLKERIENWKANFKKENK</sequence>
<dbReference type="SMART" id="SM00504">
    <property type="entry name" value="Ubox"/>
    <property type="match status" value="1"/>
</dbReference>
<evidence type="ECO:0000256" key="1">
    <source>
        <dbReference type="ARBA" id="ARBA00000900"/>
    </source>
</evidence>
<dbReference type="UniPathway" id="UPA00143"/>
<dbReference type="InterPro" id="IPR019474">
    <property type="entry name" value="Ub_conjug_fac_E4_core"/>
</dbReference>
<keyword evidence="14" id="KW-1185">Reference proteome</keyword>
<name>A0A7I8VNM4_9ANNE</name>
<dbReference type="GO" id="GO:0036503">
    <property type="term" value="P:ERAD pathway"/>
    <property type="evidence" value="ECO:0007669"/>
    <property type="project" value="InterPro"/>
</dbReference>
<dbReference type="InterPro" id="IPR013083">
    <property type="entry name" value="Znf_RING/FYVE/PHD"/>
</dbReference>
<comment type="subcellular location">
    <subcellularLocation>
        <location evidence="2">Cytoplasm</location>
    </subcellularLocation>
</comment>
<evidence type="ECO:0000256" key="7">
    <source>
        <dbReference type="ARBA" id="ARBA00022679"/>
    </source>
</evidence>
<dbReference type="EMBL" id="CAJFCJ010000007">
    <property type="protein sequence ID" value="CAD5117321.1"/>
    <property type="molecule type" value="Genomic_DNA"/>
</dbReference>
<evidence type="ECO:0000313" key="14">
    <source>
        <dbReference type="Proteomes" id="UP000549394"/>
    </source>
</evidence>
<keyword evidence="6" id="KW-0963">Cytoplasm</keyword>
<protein>
    <recommendedName>
        <fullName evidence="11">Ubiquitin conjugation factor E4 A</fullName>
        <ecNumber evidence="5">2.3.2.27</ecNumber>
    </recommendedName>
</protein>
<dbReference type="InterPro" id="IPR045132">
    <property type="entry name" value="UBE4"/>
</dbReference>
<evidence type="ECO:0000313" key="13">
    <source>
        <dbReference type="EMBL" id="CAD5117321.1"/>
    </source>
</evidence>
<dbReference type="InterPro" id="IPR003613">
    <property type="entry name" value="Ubox_domain"/>
</dbReference>
<dbReference type="GO" id="GO:0000209">
    <property type="term" value="P:protein polyubiquitination"/>
    <property type="evidence" value="ECO:0007669"/>
    <property type="project" value="TreeGrafter"/>
</dbReference>
<dbReference type="GO" id="GO:0005737">
    <property type="term" value="C:cytoplasm"/>
    <property type="evidence" value="ECO:0007669"/>
    <property type="project" value="UniProtKB-SubCell"/>
</dbReference>
<comment type="similarity">
    <text evidence="4">Belongs to the ubiquitin conjugation factor E4 family.</text>
</comment>
<keyword evidence="8" id="KW-0833">Ubl conjugation pathway</keyword>
<evidence type="ECO:0000256" key="6">
    <source>
        <dbReference type="ARBA" id="ARBA00022490"/>
    </source>
</evidence>
<dbReference type="GO" id="GO:0034450">
    <property type="term" value="F:ubiquitin-ubiquitin ligase activity"/>
    <property type="evidence" value="ECO:0007669"/>
    <property type="project" value="InterPro"/>
</dbReference>
<comment type="caution">
    <text evidence="13">The sequence shown here is derived from an EMBL/GenBank/DDBJ whole genome shotgun (WGS) entry which is preliminary data.</text>
</comment>
<gene>
    <name evidence="13" type="ORF">DGYR_LOCUS5858</name>
</gene>
<dbReference type="AlphaFoldDB" id="A0A7I8VNM4"/>
<dbReference type="FunFam" id="3.30.40.10:FF:000055">
    <property type="entry name" value="Ubiquitin conjugation factor e4 a"/>
    <property type="match status" value="1"/>
</dbReference>
<evidence type="ECO:0000256" key="11">
    <source>
        <dbReference type="ARBA" id="ARBA00040077"/>
    </source>
</evidence>
<dbReference type="Pfam" id="PF10408">
    <property type="entry name" value="Ufd2P_core"/>
    <property type="match status" value="1"/>
</dbReference>
<evidence type="ECO:0000256" key="2">
    <source>
        <dbReference type="ARBA" id="ARBA00004496"/>
    </source>
</evidence>
<dbReference type="GO" id="GO:0000151">
    <property type="term" value="C:ubiquitin ligase complex"/>
    <property type="evidence" value="ECO:0007669"/>
    <property type="project" value="InterPro"/>
</dbReference>
<evidence type="ECO:0000256" key="9">
    <source>
        <dbReference type="ARBA" id="ARBA00022990"/>
    </source>
</evidence>
<keyword evidence="9" id="KW-0007">Acetylation</keyword>
<dbReference type="EC" id="2.3.2.27" evidence="5"/>
<dbReference type="PANTHER" id="PTHR13931">
    <property type="entry name" value="UBIQUITINATION FACTOR E4"/>
    <property type="match status" value="1"/>
</dbReference>
<evidence type="ECO:0000256" key="8">
    <source>
        <dbReference type="ARBA" id="ARBA00022786"/>
    </source>
</evidence>
<reference evidence="13 14" key="1">
    <citation type="submission" date="2020-08" db="EMBL/GenBank/DDBJ databases">
        <authorList>
            <person name="Hejnol A."/>
        </authorList>
    </citation>
    <scope>NUCLEOTIDE SEQUENCE [LARGE SCALE GENOMIC DNA]</scope>
</reference>
<dbReference type="Gene3D" id="3.30.40.10">
    <property type="entry name" value="Zinc/RING finger domain, C3HC4 (zinc finger)"/>
    <property type="match status" value="1"/>
</dbReference>
<proteinExistence type="inferred from homology"/>
<evidence type="ECO:0000256" key="3">
    <source>
        <dbReference type="ARBA" id="ARBA00004906"/>
    </source>
</evidence>
<comment type="catalytic activity">
    <reaction evidence="1">
        <text>S-ubiquitinyl-[E2 ubiquitin-conjugating enzyme]-L-cysteine + [acceptor protein]-L-lysine = [E2 ubiquitin-conjugating enzyme]-L-cysteine + N(6)-ubiquitinyl-[acceptor protein]-L-lysine.</text>
        <dbReference type="EC" id="2.3.2.27"/>
    </reaction>
</comment>
<dbReference type="PANTHER" id="PTHR13931:SF16">
    <property type="entry name" value="UBIQUITIN CONJUGATION FACTOR E4 A"/>
    <property type="match status" value="1"/>
</dbReference>
<dbReference type="Proteomes" id="UP000549394">
    <property type="component" value="Unassembled WGS sequence"/>
</dbReference>
<dbReference type="CDD" id="cd16658">
    <property type="entry name" value="RING-Ubox_UBE4B"/>
    <property type="match status" value="1"/>
</dbReference>
<dbReference type="PROSITE" id="PS51698">
    <property type="entry name" value="U_BOX"/>
    <property type="match status" value="1"/>
</dbReference>
<dbReference type="Pfam" id="PF04564">
    <property type="entry name" value="U-box"/>
    <property type="match status" value="1"/>
</dbReference>
<evidence type="ECO:0000256" key="10">
    <source>
        <dbReference type="ARBA" id="ARBA00037624"/>
    </source>
</evidence>
<accession>A0A7I8VNM4</accession>
<comment type="pathway">
    <text evidence="3">Protein modification; protein ubiquitination.</text>
</comment>
<comment type="function">
    <text evidence="10">Ubiquitin-protein ligase that probably functions as an E3 ligase in conjunction with specific E1 and E2 ligases. May also function as an E4 ligase mediating the assembly of polyubiquitin chains on substrates ubiquitinated by another E3 ubiquitin ligase. Mediates 'Lys-48'-linked polyubiquitination of substrates.</text>
</comment>
<dbReference type="GO" id="GO:0005634">
    <property type="term" value="C:nucleus"/>
    <property type="evidence" value="ECO:0007669"/>
    <property type="project" value="TreeGrafter"/>
</dbReference>
<feature type="domain" description="U-box" evidence="12">
    <location>
        <begin position="908"/>
        <end position="982"/>
    </location>
</feature>